<comment type="cofactor">
    <cofactor evidence="1">
        <name>FAD</name>
        <dbReference type="ChEBI" id="CHEBI:57692"/>
    </cofactor>
</comment>
<evidence type="ECO:0000313" key="8">
    <source>
        <dbReference type="Proteomes" id="UP001232750"/>
    </source>
</evidence>
<evidence type="ECO:0000313" key="7">
    <source>
        <dbReference type="EMBL" id="MDJ1650405.1"/>
    </source>
</evidence>
<name>A0ABT7DQH1_9ACTN</name>
<keyword evidence="2" id="KW-0285">Flavoprotein</keyword>
<dbReference type="PANTHER" id="PTHR43400">
    <property type="entry name" value="FUMARATE REDUCTASE"/>
    <property type="match status" value="1"/>
</dbReference>
<dbReference type="Gene3D" id="3.50.50.60">
    <property type="entry name" value="FAD/NAD(P)-binding domain"/>
    <property type="match status" value="1"/>
</dbReference>
<evidence type="ECO:0000259" key="6">
    <source>
        <dbReference type="Pfam" id="PF00890"/>
    </source>
</evidence>
<evidence type="ECO:0000256" key="4">
    <source>
        <dbReference type="ARBA" id="ARBA00023002"/>
    </source>
</evidence>
<dbReference type="Gene3D" id="3.90.700.10">
    <property type="entry name" value="Succinate dehydrogenase/fumarate reductase flavoprotein, catalytic domain"/>
    <property type="match status" value="1"/>
</dbReference>
<evidence type="ECO:0000256" key="1">
    <source>
        <dbReference type="ARBA" id="ARBA00001974"/>
    </source>
</evidence>
<keyword evidence="8" id="KW-1185">Reference proteome</keyword>
<proteinExistence type="predicted"/>
<dbReference type="InterPro" id="IPR003953">
    <property type="entry name" value="FAD-dep_OxRdtase_2_FAD-bd"/>
</dbReference>
<dbReference type="EMBL" id="JASJEU010000012">
    <property type="protein sequence ID" value="MDJ1650405.1"/>
    <property type="molecule type" value="Genomic_DNA"/>
</dbReference>
<dbReference type="SUPFAM" id="SSF56425">
    <property type="entry name" value="Succinate dehydrogenase/fumarate reductase flavoprotein, catalytic domain"/>
    <property type="match status" value="1"/>
</dbReference>
<dbReference type="PROSITE" id="PS51257">
    <property type="entry name" value="PROKAR_LIPOPROTEIN"/>
    <property type="match status" value="1"/>
</dbReference>
<evidence type="ECO:0000256" key="2">
    <source>
        <dbReference type="ARBA" id="ARBA00022630"/>
    </source>
</evidence>
<dbReference type="PANTHER" id="PTHR43400:SF10">
    <property type="entry name" value="3-OXOSTEROID 1-DEHYDROGENASE"/>
    <property type="match status" value="1"/>
</dbReference>
<comment type="caution">
    <text evidence="7">The sequence shown here is derived from an EMBL/GenBank/DDBJ whole genome shotgun (WGS) entry which is preliminary data.</text>
</comment>
<accession>A0ABT7DQH1</accession>
<feature type="chain" id="PRO_5045329325" evidence="5">
    <location>
        <begin position="31"/>
        <end position="541"/>
    </location>
</feature>
<organism evidence="7 8">
    <name type="scientific">Gordonibacter faecis</name>
    <dbReference type="NCBI Taxonomy" id="3047475"/>
    <lineage>
        <taxon>Bacteria</taxon>
        <taxon>Bacillati</taxon>
        <taxon>Actinomycetota</taxon>
        <taxon>Coriobacteriia</taxon>
        <taxon>Eggerthellales</taxon>
        <taxon>Eggerthellaceae</taxon>
        <taxon>Gordonibacter</taxon>
    </lineage>
</organism>
<protein>
    <submittedName>
        <fullName evidence="7">FAD-binding protein</fullName>
    </submittedName>
</protein>
<feature type="signal peptide" evidence="5">
    <location>
        <begin position="1"/>
        <end position="30"/>
    </location>
</feature>
<sequence length="541" mass="56758">MSASLSRRSFVLGGASALSLGALSLAGCSAASGNGGAAVSSVEWSEEADVVVVGFGGAGAAAAINASEAGASVIILEKASEKDAGGNTSVSGGTMCLADPNNLDTAFEFIRYQMPDTTTDEEIEGYLEESSTLQQWLVDHGANVETNATKGSMYGALESAVAFPTSAKVGGNGFSLFTFLKGVVESSAGVSVRYETPASKLVFDPETREVYGVLATAADGSQLAIKAKKAVILCCGGFENNHQMKTAFYPPEVPIYPCGTPYNTGDGIEMITEIGAQLRGFSSVEWGCHCCKPASEEVGVSCGFTWTDFECWSNSIMVNARGQRFVNESGRTVSDRKILRPLHDKSQIPELAFSMDTLSYANLPMFFICDNAKVKAGPVFNNCSSAAGNHWANIHEWYTWSDDNQAEIDKGWLVKADTIEELAGKLGVDPAGLAATVQAYNEACAAGADAAFGRTDALSPVSEPPYYGCELGLGIINTQGGPVRDGAHHVLDTEGNPIPRLYAGGEFGSLYCWLYQGAGNVPEALGARTAGTNAAAEEPWD</sequence>
<dbReference type="InterPro" id="IPR027477">
    <property type="entry name" value="Succ_DH/fumarate_Rdtase_cat_sf"/>
</dbReference>
<dbReference type="Proteomes" id="UP001232750">
    <property type="component" value="Unassembled WGS sequence"/>
</dbReference>
<dbReference type="SUPFAM" id="SSF51905">
    <property type="entry name" value="FAD/NAD(P)-binding domain"/>
    <property type="match status" value="1"/>
</dbReference>
<feature type="domain" description="FAD-dependent oxidoreductase 2 FAD-binding" evidence="6">
    <location>
        <begin position="49"/>
        <end position="520"/>
    </location>
</feature>
<dbReference type="RefSeq" id="WP_283831754.1">
    <property type="nucleotide sequence ID" value="NZ_JASJEU010000012.1"/>
</dbReference>
<dbReference type="InterPro" id="IPR006311">
    <property type="entry name" value="TAT_signal"/>
</dbReference>
<dbReference type="Pfam" id="PF00890">
    <property type="entry name" value="FAD_binding_2"/>
    <property type="match status" value="1"/>
</dbReference>
<evidence type="ECO:0000256" key="5">
    <source>
        <dbReference type="SAM" id="SignalP"/>
    </source>
</evidence>
<dbReference type="InterPro" id="IPR050315">
    <property type="entry name" value="FAD-oxidoreductase_2"/>
</dbReference>
<gene>
    <name evidence="7" type="ORF">QNJ86_06300</name>
</gene>
<keyword evidence="3" id="KW-0274">FAD</keyword>
<evidence type="ECO:0000256" key="3">
    <source>
        <dbReference type="ARBA" id="ARBA00022827"/>
    </source>
</evidence>
<dbReference type="InterPro" id="IPR036188">
    <property type="entry name" value="FAD/NAD-bd_sf"/>
</dbReference>
<dbReference type="PROSITE" id="PS51318">
    <property type="entry name" value="TAT"/>
    <property type="match status" value="1"/>
</dbReference>
<keyword evidence="4" id="KW-0560">Oxidoreductase</keyword>
<reference evidence="7 8" key="1">
    <citation type="submission" date="2023-05" db="EMBL/GenBank/DDBJ databases">
        <title>Gordonibacter KGMB12511T sp. nov., isolated from faeces of healthy Korean.</title>
        <authorList>
            <person name="Kim H.S."/>
            <person name="Kim J.-S."/>
            <person name="Suh M.K."/>
            <person name="Eom M.K."/>
            <person name="Do H.E."/>
            <person name="Lee J.-S."/>
        </authorList>
    </citation>
    <scope>NUCLEOTIDE SEQUENCE [LARGE SCALE GENOMIC DNA]</scope>
    <source>
        <strain evidence="7 8">KGMB12511</strain>
    </source>
</reference>
<keyword evidence="5" id="KW-0732">Signal</keyword>